<evidence type="ECO:0000256" key="1">
    <source>
        <dbReference type="ARBA" id="ARBA00004651"/>
    </source>
</evidence>
<evidence type="ECO:0000313" key="8">
    <source>
        <dbReference type="EMBL" id="HIU28681.1"/>
    </source>
</evidence>
<dbReference type="PANTHER" id="PTHR30619:SF1">
    <property type="entry name" value="RECOMBINATION PROTEIN 2"/>
    <property type="match status" value="1"/>
</dbReference>
<evidence type="ECO:0000256" key="2">
    <source>
        <dbReference type="ARBA" id="ARBA00022475"/>
    </source>
</evidence>
<dbReference type="InterPro" id="IPR004797">
    <property type="entry name" value="Competence_ComEC/Rec2"/>
</dbReference>
<evidence type="ECO:0000256" key="6">
    <source>
        <dbReference type="SAM" id="Phobius"/>
    </source>
</evidence>
<dbReference type="NCBIfam" id="TIGR00360">
    <property type="entry name" value="ComEC_N-term"/>
    <property type="match status" value="1"/>
</dbReference>
<feature type="transmembrane region" description="Helical" evidence="6">
    <location>
        <begin position="370"/>
        <end position="391"/>
    </location>
</feature>
<dbReference type="GO" id="GO:0030420">
    <property type="term" value="P:establishment of competence for transformation"/>
    <property type="evidence" value="ECO:0007669"/>
    <property type="project" value="InterPro"/>
</dbReference>
<evidence type="ECO:0000256" key="5">
    <source>
        <dbReference type="ARBA" id="ARBA00023136"/>
    </source>
</evidence>
<dbReference type="Gene3D" id="3.60.15.10">
    <property type="entry name" value="Ribonuclease Z/Hydroxyacylglutathione hydrolase-like"/>
    <property type="match status" value="1"/>
</dbReference>
<evidence type="ECO:0000313" key="9">
    <source>
        <dbReference type="Proteomes" id="UP000824089"/>
    </source>
</evidence>
<comment type="caution">
    <text evidence="8">The sequence shown here is derived from an EMBL/GenBank/DDBJ whole genome shotgun (WGS) entry which is preliminary data.</text>
</comment>
<dbReference type="NCBIfam" id="TIGR00361">
    <property type="entry name" value="ComEC_Rec2"/>
    <property type="match status" value="1"/>
</dbReference>
<dbReference type="GO" id="GO:0005886">
    <property type="term" value="C:plasma membrane"/>
    <property type="evidence" value="ECO:0007669"/>
    <property type="project" value="UniProtKB-SubCell"/>
</dbReference>
<keyword evidence="4 6" id="KW-1133">Transmembrane helix</keyword>
<dbReference type="InterPro" id="IPR036866">
    <property type="entry name" value="RibonucZ/Hydroxyglut_hydro"/>
</dbReference>
<dbReference type="CDD" id="cd07731">
    <property type="entry name" value="ComA-like_MBL-fold"/>
    <property type="match status" value="1"/>
</dbReference>
<organism evidence="8 9">
    <name type="scientific">Candidatus Egerieisoma faecipullorum</name>
    <dbReference type="NCBI Taxonomy" id="2840963"/>
    <lineage>
        <taxon>Bacteria</taxon>
        <taxon>Bacillati</taxon>
        <taxon>Bacillota</taxon>
        <taxon>Clostridia</taxon>
        <taxon>Eubacteriales</taxon>
        <taxon>Clostridiaceae</taxon>
        <taxon>Clostridiaceae incertae sedis</taxon>
        <taxon>Candidatus Egerieisoma</taxon>
    </lineage>
</organism>
<comment type="subcellular location">
    <subcellularLocation>
        <location evidence="1">Cell membrane</location>
        <topology evidence="1">Multi-pass membrane protein</topology>
    </subcellularLocation>
</comment>
<keyword evidence="3 6" id="KW-0812">Transmembrane</keyword>
<reference evidence="8" key="2">
    <citation type="journal article" date="2021" name="PeerJ">
        <title>Extensive microbial diversity within the chicken gut microbiome revealed by metagenomics and culture.</title>
        <authorList>
            <person name="Gilroy R."/>
            <person name="Ravi A."/>
            <person name="Getino M."/>
            <person name="Pursley I."/>
            <person name="Horton D.L."/>
            <person name="Alikhan N.F."/>
            <person name="Baker D."/>
            <person name="Gharbi K."/>
            <person name="Hall N."/>
            <person name="Watson M."/>
            <person name="Adriaenssens E.M."/>
            <person name="Foster-Nyarko E."/>
            <person name="Jarju S."/>
            <person name="Secka A."/>
            <person name="Antonio M."/>
            <person name="Oren A."/>
            <person name="Chaudhuri R.R."/>
            <person name="La Ragione R."/>
            <person name="Hildebrand F."/>
            <person name="Pallen M.J."/>
        </authorList>
    </citation>
    <scope>NUCLEOTIDE SEQUENCE</scope>
    <source>
        <strain evidence="8">CHK195-4489</strain>
    </source>
</reference>
<name>A0A9D1I5C0_9CLOT</name>
<evidence type="ECO:0000256" key="3">
    <source>
        <dbReference type="ARBA" id="ARBA00022692"/>
    </source>
</evidence>
<proteinExistence type="predicted"/>
<reference evidence="8" key="1">
    <citation type="submission" date="2020-10" db="EMBL/GenBank/DDBJ databases">
        <authorList>
            <person name="Gilroy R."/>
        </authorList>
    </citation>
    <scope>NUCLEOTIDE SEQUENCE</scope>
    <source>
        <strain evidence="8">CHK195-4489</strain>
    </source>
</reference>
<dbReference type="InterPro" id="IPR004477">
    <property type="entry name" value="ComEC_N"/>
</dbReference>
<feature type="transmembrane region" description="Helical" evidence="6">
    <location>
        <begin position="296"/>
        <end position="316"/>
    </location>
</feature>
<dbReference type="Pfam" id="PF00753">
    <property type="entry name" value="Lactamase_B"/>
    <property type="match status" value="1"/>
</dbReference>
<evidence type="ECO:0000256" key="4">
    <source>
        <dbReference type="ARBA" id="ARBA00022989"/>
    </source>
</evidence>
<dbReference type="AlphaFoldDB" id="A0A9D1I5C0"/>
<keyword evidence="5 6" id="KW-0472">Membrane</keyword>
<sequence length="737" mass="79869">MKRIAAAAAKNAIPLLFCLFLFLSLIRIRFGGLQPAADAERMPEYIDGFVYDAIWNKNGQLLFLPEAGDALLLSCTAQPPELVEALGRGVYLRVALSEGTITVPDTASNPGAFDQRQYLAGRGVKGIVTPADGEITCLPQAELSVWFRLRTLYLRAAAALRRNMSNTLQAALGERYAGTAIAVLTGDTDGIADEEMQDYRDSGIAHVMAVSGMHAGFVQNLTMRLVSRKKIGYPARQLFCAAVLLLFGCIADFSPSVTRAVLQSGYVLIAKALKKPCKAQNALCAACALQLAENPYVLFNTGFLLSYAAAASILVIKPALAKRIFFFRKIPDCIGVGLAVNLGMLPLLITFFNCFSPVGILATIFASKLAYWICMLGFTIWIAGAAVPFLMVIIKIPAFLISSALYALHQVSAVGAGFPPPVGPVRLPSIPAGWIVLYYVFLFLFLNRTCFLFVKKHVVLSAFCVLLILTACVLRKNRTEILFFDVGQGFSALIRTGKICGLIDGGDGKTDISSLLLRQGVGTLDFILLTHGHADHAEGLYDVLQEHKVKCLFVPDNPYDAGATAVSRAAAAQNIEVIRIRGTQEYLLGDLRMNLYANEAFMISEEESDVNNSSLVLRAVSRDGSVLFPGDIEREAEALLVRSEGFGKTDVLAVAHHGSDTGSEAINISIISPDYAIISVGRRNRYGHPSGRVTKTLKDAGAEVYRSDLCGAVRITIRKGTLHLWQKLKTSDQSELI</sequence>
<feature type="transmembrane region" description="Helical" evidence="6">
    <location>
        <begin position="336"/>
        <end position="364"/>
    </location>
</feature>
<dbReference type="SUPFAM" id="SSF56281">
    <property type="entry name" value="Metallo-hydrolase/oxidoreductase"/>
    <property type="match status" value="1"/>
</dbReference>
<gene>
    <name evidence="8" type="ORF">IAD50_00110</name>
</gene>
<dbReference type="Proteomes" id="UP000824089">
    <property type="component" value="Unassembled WGS sequence"/>
</dbReference>
<dbReference type="SMART" id="SM00849">
    <property type="entry name" value="Lactamase_B"/>
    <property type="match status" value="1"/>
</dbReference>
<dbReference type="Pfam" id="PF03772">
    <property type="entry name" value="Competence"/>
    <property type="match status" value="1"/>
</dbReference>
<protein>
    <submittedName>
        <fullName evidence="8">DNA internalization-related competence protein ComEC/Rec2</fullName>
    </submittedName>
</protein>
<feature type="domain" description="Metallo-beta-lactamase" evidence="7">
    <location>
        <begin position="488"/>
        <end position="682"/>
    </location>
</feature>
<dbReference type="EMBL" id="DVMM01000003">
    <property type="protein sequence ID" value="HIU28681.1"/>
    <property type="molecule type" value="Genomic_DNA"/>
</dbReference>
<dbReference type="InterPro" id="IPR001279">
    <property type="entry name" value="Metallo-B-lactamas"/>
</dbReference>
<dbReference type="InterPro" id="IPR052159">
    <property type="entry name" value="Competence_DNA_uptake"/>
</dbReference>
<feature type="transmembrane region" description="Helical" evidence="6">
    <location>
        <begin position="458"/>
        <end position="476"/>
    </location>
</feature>
<feature type="transmembrane region" description="Helical" evidence="6">
    <location>
        <begin position="398"/>
        <end position="418"/>
    </location>
</feature>
<accession>A0A9D1I5C0</accession>
<feature type="transmembrane region" description="Helical" evidence="6">
    <location>
        <begin position="430"/>
        <end position="446"/>
    </location>
</feature>
<feature type="transmembrane region" description="Helical" evidence="6">
    <location>
        <begin position="238"/>
        <end position="257"/>
    </location>
</feature>
<dbReference type="InterPro" id="IPR035681">
    <property type="entry name" value="ComA-like_MBL"/>
</dbReference>
<dbReference type="PANTHER" id="PTHR30619">
    <property type="entry name" value="DNA INTERNALIZATION/COMPETENCE PROTEIN COMEC/REC2"/>
    <property type="match status" value="1"/>
</dbReference>
<keyword evidence="2" id="KW-1003">Cell membrane</keyword>
<evidence type="ECO:0000259" key="7">
    <source>
        <dbReference type="SMART" id="SM00849"/>
    </source>
</evidence>